<dbReference type="EMBL" id="BARU01037621">
    <property type="protein sequence ID" value="GAH89132.1"/>
    <property type="molecule type" value="Genomic_DNA"/>
</dbReference>
<organism evidence="1">
    <name type="scientific">marine sediment metagenome</name>
    <dbReference type="NCBI Taxonomy" id="412755"/>
    <lineage>
        <taxon>unclassified sequences</taxon>
        <taxon>metagenomes</taxon>
        <taxon>ecological metagenomes</taxon>
    </lineage>
</organism>
<dbReference type="PROSITE" id="PS51318">
    <property type="entry name" value="TAT"/>
    <property type="match status" value="1"/>
</dbReference>
<accession>X1J575</accession>
<evidence type="ECO:0000313" key="1">
    <source>
        <dbReference type="EMBL" id="GAH89132.1"/>
    </source>
</evidence>
<comment type="caution">
    <text evidence="1">The sequence shown here is derived from an EMBL/GenBank/DDBJ whole genome shotgun (WGS) entry which is preliminary data.</text>
</comment>
<protein>
    <recommendedName>
        <fullName evidence="2">DUF362 domain-containing protein</fullName>
    </recommendedName>
</protein>
<feature type="non-terminal residue" evidence="1">
    <location>
        <position position="230"/>
    </location>
</feature>
<gene>
    <name evidence="1" type="ORF">S03H2_58578</name>
</gene>
<dbReference type="AlphaFoldDB" id="X1J575"/>
<dbReference type="InterPro" id="IPR006311">
    <property type="entry name" value="TAT_signal"/>
</dbReference>
<proteinExistence type="predicted"/>
<sequence length="230" mass="26001">MKKKVITRRDFLRVAAMTPFAGAFAYSFKIPEKKEAARRARVVLIRDKNALISFKKPDPVVIQKMLDDSITTLLGEADPINAWKKLVKPSDIVGIKSNVWGPIPTTHEVEQALKKRIMDAGVAEDNIGIDDRGVRRNPIFKNATVIINARPARTHHWSGMGGCIKNHIMFVPVPSAYHGDSCADLATLWYKHNLKERTKLNVLLMLNPLFHGIGPHHYSDKYVWEYKGIL</sequence>
<evidence type="ECO:0008006" key="2">
    <source>
        <dbReference type="Google" id="ProtNLM"/>
    </source>
</evidence>
<reference evidence="1" key="1">
    <citation type="journal article" date="2014" name="Front. Microbiol.">
        <title>High frequency of phylogenetically diverse reductive dehalogenase-homologous genes in deep subseafloor sedimentary metagenomes.</title>
        <authorList>
            <person name="Kawai M."/>
            <person name="Futagami T."/>
            <person name="Toyoda A."/>
            <person name="Takaki Y."/>
            <person name="Nishi S."/>
            <person name="Hori S."/>
            <person name="Arai W."/>
            <person name="Tsubouchi T."/>
            <person name="Morono Y."/>
            <person name="Uchiyama I."/>
            <person name="Ito T."/>
            <person name="Fujiyama A."/>
            <person name="Inagaki F."/>
            <person name="Takami H."/>
        </authorList>
    </citation>
    <scope>NUCLEOTIDE SEQUENCE</scope>
    <source>
        <strain evidence="1">Expedition CK06-06</strain>
    </source>
</reference>
<name>X1J575_9ZZZZ</name>